<name>A0ABD6DY92_9EURY</name>
<evidence type="ECO:0000256" key="4">
    <source>
        <dbReference type="ARBA" id="ARBA00022777"/>
    </source>
</evidence>
<dbReference type="GO" id="GO:0006096">
    <property type="term" value="P:glycolytic process"/>
    <property type="evidence" value="ECO:0007669"/>
    <property type="project" value="UniProtKB-KW"/>
</dbReference>
<evidence type="ECO:0000256" key="2">
    <source>
        <dbReference type="ARBA" id="ARBA00022679"/>
    </source>
</evidence>
<accession>A0ABD6DY92</accession>
<evidence type="ECO:0000256" key="3">
    <source>
        <dbReference type="ARBA" id="ARBA00022723"/>
    </source>
</evidence>
<keyword evidence="8" id="KW-1185">Reference proteome</keyword>
<dbReference type="PANTHER" id="PTHR21208:SF1">
    <property type="entry name" value="ADP-DEPENDENT GLUCOKINASE"/>
    <property type="match status" value="1"/>
</dbReference>
<proteinExistence type="predicted"/>
<keyword evidence="6" id="KW-0324">Glycolysis</keyword>
<dbReference type="PROSITE" id="PS51255">
    <property type="entry name" value="ADPK"/>
    <property type="match status" value="1"/>
</dbReference>
<evidence type="ECO:0000256" key="5">
    <source>
        <dbReference type="ARBA" id="ARBA00022842"/>
    </source>
</evidence>
<dbReference type="SUPFAM" id="SSF53613">
    <property type="entry name" value="Ribokinase-like"/>
    <property type="match status" value="1"/>
</dbReference>
<dbReference type="Gene3D" id="3.40.1190.20">
    <property type="match status" value="1"/>
</dbReference>
<keyword evidence="3" id="KW-0479">Metal-binding</keyword>
<keyword evidence="5" id="KW-0460">Magnesium</keyword>
<dbReference type="PANTHER" id="PTHR21208">
    <property type="entry name" value="ADP-DEPENDENT GLUCOKINASE"/>
    <property type="match status" value="1"/>
</dbReference>
<dbReference type="Proteomes" id="UP001597092">
    <property type="component" value="Unassembled WGS sequence"/>
</dbReference>
<evidence type="ECO:0000313" key="8">
    <source>
        <dbReference type="Proteomes" id="UP001597092"/>
    </source>
</evidence>
<dbReference type="EMBL" id="JBHUDP010000003">
    <property type="protein sequence ID" value="MFD1686267.1"/>
    <property type="molecule type" value="Genomic_DNA"/>
</dbReference>
<dbReference type="AlphaFoldDB" id="A0ABD6DY92"/>
<dbReference type="GO" id="GO:0016301">
    <property type="term" value="F:kinase activity"/>
    <property type="evidence" value="ECO:0007669"/>
    <property type="project" value="UniProtKB-KW"/>
</dbReference>
<organism evidence="7 8">
    <name type="scientific">Halobellus litoreus</name>
    <dbReference type="NCBI Taxonomy" id="755310"/>
    <lineage>
        <taxon>Archaea</taxon>
        <taxon>Methanobacteriati</taxon>
        <taxon>Methanobacteriota</taxon>
        <taxon>Stenosarchaea group</taxon>
        <taxon>Halobacteria</taxon>
        <taxon>Halobacteriales</taxon>
        <taxon>Haloferacaceae</taxon>
        <taxon>Halobellus</taxon>
    </lineage>
</organism>
<dbReference type="RefSeq" id="WP_256308895.1">
    <property type="nucleotide sequence ID" value="NZ_JANHAW010000003.1"/>
</dbReference>
<protein>
    <submittedName>
        <fullName evidence="7">ADP-dependent glucokinase/phosphofructokinase</fullName>
    </submittedName>
</protein>
<comment type="caution">
    <text evidence="7">The sequence shown here is derived from an EMBL/GenBank/DDBJ whole genome shotgun (WGS) entry which is preliminary data.</text>
</comment>
<gene>
    <name evidence="7" type="ORF">ACFSAS_11645</name>
</gene>
<evidence type="ECO:0000313" key="7">
    <source>
        <dbReference type="EMBL" id="MFD1686267.1"/>
    </source>
</evidence>
<evidence type="ECO:0000256" key="6">
    <source>
        <dbReference type="ARBA" id="ARBA00023152"/>
    </source>
</evidence>
<dbReference type="InterPro" id="IPR007666">
    <property type="entry name" value="ADP_PFK/GK"/>
</dbReference>
<keyword evidence="2" id="KW-0808">Transferase</keyword>
<evidence type="ECO:0000256" key="1">
    <source>
        <dbReference type="ARBA" id="ARBA00022490"/>
    </source>
</evidence>
<dbReference type="Gene3D" id="3.30.1110.20">
    <property type="match status" value="1"/>
</dbReference>
<sequence>MGDIDSRIETDLTLLRDCPLFVAYNANVDALVRVDEELEAFLDRPEDPPGEAAPPDRLSSKRDLATAITRSMAAGQGDEIAMSAELTTELASELVPDTRQMGGQAGIMTNLLSTLGAAPIVYTYLLSETQFSMFDHPDAVRFPRVEDGRVRFVPLGDAIEADRTKTNWIFEFEDGTELFGVRAAADTRFIAASRPPEFDLTVDDLDPVVDQVGAAVDGALLAGYHNLTRENVQTDYEQVHRHARDVVRRLRSGGDLPVHIEYAVTHDHALRRSLTDHVLPEADVIGLDTHELQLLGRDLGVGSLSAGDGAARRETVDGAPPILEHYRALTAVKDALGVPCVRMHAMEYHLAVTDEYLPPEAVRRGLEFAAINAAAKASRGHITAPEDLERGLAYEPSDAGESAIESLADNVDASTRDGALCTPTVVAVPNRVVEDPVGTVGIGDIVSSASFALEVAVTRDRRGAGNG</sequence>
<keyword evidence="1" id="KW-0963">Cytoplasm</keyword>
<keyword evidence="4" id="KW-0418">Kinase</keyword>
<dbReference type="InterPro" id="IPR029056">
    <property type="entry name" value="Ribokinase-like"/>
</dbReference>
<dbReference type="GO" id="GO:0046872">
    <property type="term" value="F:metal ion binding"/>
    <property type="evidence" value="ECO:0007669"/>
    <property type="project" value="UniProtKB-KW"/>
</dbReference>
<dbReference type="Pfam" id="PF04587">
    <property type="entry name" value="ADP_PFK_GK"/>
    <property type="match status" value="1"/>
</dbReference>
<reference evidence="7 8" key="1">
    <citation type="journal article" date="2019" name="Int. J. Syst. Evol. Microbiol.">
        <title>The Global Catalogue of Microorganisms (GCM) 10K type strain sequencing project: providing services to taxonomists for standard genome sequencing and annotation.</title>
        <authorList>
            <consortium name="The Broad Institute Genomics Platform"/>
            <consortium name="The Broad Institute Genome Sequencing Center for Infectious Disease"/>
            <person name="Wu L."/>
            <person name="Ma J."/>
        </authorList>
    </citation>
    <scope>NUCLEOTIDE SEQUENCE [LARGE SCALE GENOMIC DNA]</scope>
    <source>
        <strain evidence="7 8">CGMCC 1.10387</strain>
    </source>
</reference>